<dbReference type="InterPro" id="IPR002293">
    <property type="entry name" value="AA/rel_permease1"/>
</dbReference>
<dbReference type="PANTHER" id="PTHR42770:SF16">
    <property type="entry name" value="AMINO ACID PERMEASE"/>
    <property type="match status" value="1"/>
</dbReference>
<dbReference type="EMBL" id="JNBY01000078">
    <property type="protein sequence ID" value="KDN85803.1"/>
    <property type="molecule type" value="Genomic_DNA"/>
</dbReference>
<feature type="transmembrane region" description="Helical" evidence="6">
    <location>
        <begin position="227"/>
        <end position="250"/>
    </location>
</feature>
<feature type="transmembrane region" description="Helical" evidence="6">
    <location>
        <begin position="438"/>
        <end position="460"/>
    </location>
</feature>
<dbReference type="OrthoDB" id="138827at2"/>
<feature type="transmembrane region" description="Helical" evidence="6">
    <location>
        <begin position="159"/>
        <end position="177"/>
    </location>
</feature>
<evidence type="ECO:0000256" key="4">
    <source>
        <dbReference type="ARBA" id="ARBA00022989"/>
    </source>
</evidence>
<evidence type="ECO:0000313" key="8">
    <source>
        <dbReference type="Proteomes" id="UP000027178"/>
    </source>
</evidence>
<dbReference type="Gene3D" id="1.20.1740.10">
    <property type="entry name" value="Amino acid/polyamine transporter I"/>
    <property type="match status" value="1"/>
</dbReference>
<dbReference type="InterPro" id="IPR050367">
    <property type="entry name" value="APC_superfamily"/>
</dbReference>
<dbReference type="Proteomes" id="UP000027178">
    <property type="component" value="Unassembled WGS sequence"/>
</dbReference>
<evidence type="ECO:0000256" key="5">
    <source>
        <dbReference type="ARBA" id="ARBA00023136"/>
    </source>
</evidence>
<organism evidence="7 8">
    <name type="scientific">Kitasatospora cheerisanensis KCTC 2395</name>
    <dbReference type="NCBI Taxonomy" id="1348663"/>
    <lineage>
        <taxon>Bacteria</taxon>
        <taxon>Bacillati</taxon>
        <taxon>Actinomycetota</taxon>
        <taxon>Actinomycetes</taxon>
        <taxon>Kitasatosporales</taxon>
        <taxon>Streptomycetaceae</taxon>
        <taxon>Kitasatospora</taxon>
    </lineage>
</organism>
<feature type="transmembrane region" description="Helical" evidence="6">
    <location>
        <begin position="189"/>
        <end position="207"/>
    </location>
</feature>
<gene>
    <name evidence="7" type="ORF">KCH_24610</name>
</gene>
<evidence type="ECO:0000256" key="6">
    <source>
        <dbReference type="SAM" id="Phobius"/>
    </source>
</evidence>
<dbReference type="PATRIC" id="fig|1348663.4.peg.2382"/>
<feature type="transmembrane region" description="Helical" evidence="6">
    <location>
        <begin position="271"/>
        <end position="292"/>
    </location>
</feature>
<keyword evidence="8" id="KW-1185">Reference proteome</keyword>
<feature type="transmembrane region" description="Helical" evidence="6">
    <location>
        <begin position="312"/>
        <end position="334"/>
    </location>
</feature>
<evidence type="ECO:0000256" key="1">
    <source>
        <dbReference type="ARBA" id="ARBA00004651"/>
    </source>
</evidence>
<dbReference type="RefSeq" id="WP_035862285.1">
    <property type="nucleotide sequence ID" value="NZ_KK853997.1"/>
</dbReference>
<dbReference type="Pfam" id="PF13520">
    <property type="entry name" value="AA_permease_2"/>
    <property type="match status" value="1"/>
</dbReference>
<keyword evidence="5 6" id="KW-0472">Membrane</keyword>
<protein>
    <submittedName>
        <fullName evidence="7">Putative amino acid transporter</fullName>
    </submittedName>
</protein>
<feature type="transmembrane region" description="Helical" evidence="6">
    <location>
        <begin position="377"/>
        <end position="398"/>
    </location>
</feature>
<feature type="transmembrane region" description="Helical" evidence="6">
    <location>
        <begin position="64"/>
        <end position="86"/>
    </location>
</feature>
<name>A0A066YW85_9ACTN</name>
<feature type="transmembrane region" description="Helical" evidence="6">
    <location>
        <begin position="115"/>
        <end position="139"/>
    </location>
</feature>
<dbReference type="PANTHER" id="PTHR42770">
    <property type="entry name" value="AMINO ACID TRANSPORTER-RELATED"/>
    <property type="match status" value="1"/>
</dbReference>
<evidence type="ECO:0000256" key="3">
    <source>
        <dbReference type="ARBA" id="ARBA00022692"/>
    </source>
</evidence>
<dbReference type="GO" id="GO:0005886">
    <property type="term" value="C:plasma membrane"/>
    <property type="evidence" value="ECO:0007669"/>
    <property type="project" value="UniProtKB-SubCell"/>
</dbReference>
<dbReference type="PIRSF" id="PIRSF006060">
    <property type="entry name" value="AA_transporter"/>
    <property type="match status" value="1"/>
</dbReference>
<accession>A0A066YW85</accession>
<feature type="transmembrane region" description="Helical" evidence="6">
    <location>
        <begin position="34"/>
        <end position="58"/>
    </location>
</feature>
<evidence type="ECO:0000313" key="7">
    <source>
        <dbReference type="EMBL" id="KDN85803.1"/>
    </source>
</evidence>
<comment type="caution">
    <text evidence="7">The sequence shown here is derived from an EMBL/GenBank/DDBJ whole genome shotgun (WGS) entry which is preliminary data.</text>
</comment>
<feature type="transmembrane region" description="Helical" evidence="6">
    <location>
        <begin position="472"/>
        <end position="498"/>
    </location>
</feature>
<keyword evidence="2" id="KW-1003">Cell membrane</keyword>
<keyword evidence="4 6" id="KW-1133">Transmembrane helix</keyword>
<dbReference type="AlphaFoldDB" id="A0A066YW85"/>
<reference evidence="7 8" key="1">
    <citation type="submission" date="2014-05" db="EMBL/GenBank/DDBJ databases">
        <title>Draft Genome Sequence of Kitasatospora cheerisanensis KCTC 2395.</title>
        <authorList>
            <person name="Nam D.H."/>
        </authorList>
    </citation>
    <scope>NUCLEOTIDE SEQUENCE [LARGE SCALE GENOMIC DNA]</scope>
    <source>
        <strain evidence="7 8">KCTC 2395</strain>
    </source>
</reference>
<feature type="transmembrane region" description="Helical" evidence="6">
    <location>
        <begin position="404"/>
        <end position="426"/>
    </location>
</feature>
<dbReference type="HOGENOM" id="CLU_039037_0_0_11"/>
<proteinExistence type="predicted"/>
<keyword evidence="3 6" id="KW-0812">Transmembrane</keyword>
<comment type="subcellular location">
    <subcellularLocation>
        <location evidence="1">Cell membrane</location>
        <topology evidence="1">Multi-pass membrane protein</topology>
    </subcellularLocation>
</comment>
<evidence type="ECO:0000256" key="2">
    <source>
        <dbReference type="ARBA" id="ARBA00022475"/>
    </source>
</evidence>
<dbReference type="GO" id="GO:0022857">
    <property type="term" value="F:transmembrane transporter activity"/>
    <property type="evidence" value="ECO:0007669"/>
    <property type="project" value="InterPro"/>
</dbReference>
<dbReference type="eggNOG" id="COG0531">
    <property type="taxonomic scope" value="Bacteria"/>
</dbReference>
<sequence length="521" mass="54210">MVQLDNRPRTGADVAAGSDAPGGVRSKGLNSNSVGLLGNAVIGVSTVAPVYCLTTTLGTTVAAVGLQMPALFLAGFLPMMLVAFAYRELNKAIPDSGTSFTWTVKAFGPKVGWMCGWGLVIATIIVLSNLAGVATEYLYLLLGEITRSDSVAALNDNKLVHVVTCLGLIAVATMISYRGMTATKGVQYALVGLQLAVLGLFGVMAITKATGHGAAGSLHFSWSWLNPFAASSFTAFVAGLSLSLFMYWGWDACLSANEETGGSEKTPGRAAMLAMVVLVGSYLFTAVAVQMYAGVGTTGTGLGNPETSSNVLAVLAGPVMGPVLGVLLFVAVLASASASLQTTFIPVSRTVLAMSVYEALPASFTRVNERYKTPGRAIVTAGVGTGVFYTVMTLVSSHVLADTIAALTLMICFYYSLTAFACAWYFRGDFRKSLRDAVLKVVFPVIGGLTLAAIFGKSMIDMIDPSYGSGSSVFGIGSVFVVGAGLLALGLVVMAVMVRRSPAFFRGEVLTRDTPALIIPD</sequence>